<dbReference type="InParanoid" id="A0A0V0QVL1"/>
<protein>
    <submittedName>
        <fullName evidence="2">Uncharacterized protein</fullName>
    </submittedName>
</protein>
<name>A0A0V0QVL1_PSEPJ</name>
<dbReference type="AlphaFoldDB" id="A0A0V0QVL1"/>
<proteinExistence type="predicted"/>
<organism evidence="2 3">
    <name type="scientific">Pseudocohnilembus persalinus</name>
    <name type="common">Ciliate</name>
    <dbReference type="NCBI Taxonomy" id="266149"/>
    <lineage>
        <taxon>Eukaryota</taxon>
        <taxon>Sar</taxon>
        <taxon>Alveolata</taxon>
        <taxon>Ciliophora</taxon>
        <taxon>Intramacronucleata</taxon>
        <taxon>Oligohymenophorea</taxon>
        <taxon>Scuticociliatia</taxon>
        <taxon>Philasterida</taxon>
        <taxon>Pseudocohnilembidae</taxon>
        <taxon>Pseudocohnilembus</taxon>
    </lineage>
</organism>
<reference evidence="2 3" key="1">
    <citation type="journal article" date="2015" name="Sci. Rep.">
        <title>Genome of the facultative scuticociliatosis pathogen Pseudocohnilembus persalinus provides insight into its virulence through horizontal gene transfer.</title>
        <authorList>
            <person name="Xiong J."/>
            <person name="Wang G."/>
            <person name="Cheng J."/>
            <person name="Tian M."/>
            <person name="Pan X."/>
            <person name="Warren A."/>
            <person name="Jiang C."/>
            <person name="Yuan D."/>
            <person name="Miao W."/>
        </authorList>
    </citation>
    <scope>NUCLEOTIDE SEQUENCE [LARGE SCALE GENOMIC DNA]</scope>
    <source>
        <strain evidence="2">36N120E</strain>
    </source>
</reference>
<comment type="caution">
    <text evidence="2">The sequence shown here is derived from an EMBL/GenBank/DDBJ whole genome shotgun (WGS) entry which is preliminary data.</text>
</comment>
<sequence>MDLENKLIDKSEQNQQKLNYPQFQKQENDDKANINEEILNENYNKNLNINISKTQKDGQKIINQEKQTEKQDNQEKYIFNKEVIKNDNNIDIDMEAYSKNIERYQNEIQKQGNRN</sequence>
<feature type="region of interest" description="Disordered" evidence="1">
    <location>
        <begin position="1"/>
        <end position="28"/>
    </location>
</feature>
<dbReference type="Proteomes" id="UP000054937">
    <property type="component" value="Unassembled WGS sequence"/>
</dbReference>
<dbReference type="EMBL" id="LDAU01000096">
    <property type="protein sequence ID" value="KRX06451.1"/>
    <property type="molecule type" value="Genomic_DNA"/>
</dbReference>
<keyword evidence="3" id="KW-1185">Reference proteome</keyword>
<evidence type="ECO:0000256" key="1">
    <source>
        <dbReference type="SAM" id="MobiDB-lite"/>
    </source>
</evidence>
<feature type="compositionally biased region" description="Polar residues" evidence="1">
    <location>
        <begin position="13"/>
        <end position="25"/>
    </location>
</feature>
<evidence type="ECO:0000313" key="3">
    <source>
        <dbReference type="Proteomes" id="UP000054937"/>
    </source>
</evidence>
<feature type="compositionally biased region" description="Basic and acidic residues" evidence="1">
    <location>
        <begin position="1"/>
        <end position="12"/>
    </location>
</feature>
<gene>
    <name evidence="2" type="ORF">PPERSA_05064</name>
</gene>
<accession>A0A0V0QVL1</accession>
<evidence type="ECO:0000313" key="2">
    <source>
        <dbReference type="EMBL" id="KRX06451.1"/>
    </source>
</evidence>